<dbReference type="EMBL" id="WTYU01000001">
    <property type="protein sequence ID" value="MXP13643.1"/>
    <property type="molecule type" value="Genomic_DNA"/>
</dbReference>
<dbReference type="InterPro" id="IPR036155">
    <property type="entry name" value="Crypto/Photolyase_N_sf"/>
</dbReference>
<comment type="cofactor">
    <cofactor evidence="1">
        <name>(6R)-5,10-methylene-5,6,7,8-tetrahydrofolate</name>
        <dbReference type="ChEBI" id="CHEBI:15636"/>
    </cofactor>
</comment>
<organism evidence="3 4">
    <name type="scientific">Allopontixanthobacter confluentis</name>
    <dbReference type="NCBI Taxonomy" id="1849021"/>
    <lineage>
        <taxon>Bacteria</taxon>
        <taxon>Pseudomonadati</taxon>
        <taxon>Pseudomonadota</taxon>
        <taxon>Alphaproteobacteria</taxon>
        <taxon>Sphingomonadales</taxon>
        <taxon>Erythrobacteraceae</taxon>
        <taxon>Allopontixanthobacter</taxon>
    </lineage>
</organism>
<protein>
    <submittedName>
        <fullName evidence="3">DNA photolyase</fullName>
    </submittedName>
</protein>
<dbReference type="Gene3D" id="3.40.50.620">
    <property type="entry name" value="HUPs"/>
    <property type="match status" value="1"/>
</dbReference>
<dbReference type="InterPro" id="IPR036134">
    <property type="entry name" value="Crypto/Photolyase_FAD-like_sf"/>
</dbReference>
<dbReference type="PROSITE" id="PS51645">
    <property type="entry name" value="PHR_CRY_ALPHA_BETA"/>
    <property type="match status" value="1"/>
</dbReference>
<dbReference type="Proteomes" id="UP000473531">
    <property type="component" value="Unassembled WGS sequence"/>
</dbReference>
<dbReference type="PANTHER" id="PTHR10211">
    <property type="entry name" value="DEOXYRIBODIPYRIMIDINE PHOTOLYASE"/>
    <property type="match status" value="1"/>
</dbReference>
<dbReference type="AlphaFoldDB" id="A0A6L7GCF0"/>
<dbReference type="SUPFAM" id="SSF52425">
    <property type="entry name" value="Cryptochrome/photolyase, N-terminal domain"/>
    <property type="match status" value="1"/>
</dbReference>
<dbReference type="OrthoDB" id="9772484at2"/>
<evidence type="ECO:0000259" key="2">
    <source>
        <dbReference type="PROSITE" id="PS51645"/>
    </source>
</evidence>
<evidence type="ECO:0000256" key="1">
    <source>
        <dbReference type="ARBA" id="ARBA00001932"/>
    </source>
</evidence>
<name>A0A6L7GCF0_9SPHN</name>
<evidence type="ECO:0000313" key="4">
    <source>
        <dbReference type="Proteomes" id="UP000473531"/>
    </source>
</evidence>
<evidence type="ECO:0000313" key="3">
    <source>
        <dbReference type="EMBL" id="MXP13643.1"/>
    </source>
</evidence>
<keyword evidence="3" id="KW-0456">Lyase</keyword>
<accession>A0A6L7GCF0</accession>
<dbReference type="RefSeq" id="WP_160599899.1">
    <property type="nucleotide sequence ID" value="NZ_WTYU01000001.1"/>
</dbReference>
<keyword evidence="4" id="KW-1185">Reference proteome</keyword>
<dbReference type="GO" id="GO:0000719">
    <property type="term" value="P:photoreactive repair"/>
    <property type="evidence" value="ECO:0007669"/>
    <property type="project" value="TreeGrafter"/>
</dbReference>
<dbReference type="InterPro" id="IPR014729">
    <property type="entry name" value="Rossmann-like_a/b/a_fold"/>
</dbReference>
<dbReference type="InterPro" id="IPR052219">
    <property type="entry name" value="Photolyase_Class-2"/>
</dbReference>
<proteinExistence type="predicted"/>
<gene>
    <name evidence="3" type="ORF">GRI44_02600</name>
</gene>
<dbReference type="SUPFAM" id="SSF48173">
    <property type="entry name" value="Cryptochrome/photolyase FAD-binding domain"/>
    <property type="match status" value="1"/>
</dbReference>
<reference evidence="3 4" key="1">
    <citation type="submission" date="2019-12" db="EMBL/GenBank/DDBJ databases">
        <title>Genomic-based taxomic classification of the family Erythrobacteraceae.</title>
        <authorList>
            <person name="Xu L."/>
        </authorList>
    </citation>
    <scope>NUCLEOTIDE SEQUENCE [LARGE SCALE GENOMIC DNA]</scope>
    <source>
        <strain evidence="3 4">KCTC 52259</strain>
    </source>
</reference>
<feature type="domain" description="Photolyase/cryptochrome alpha/beta" evidence="2">
    <location>
        <begin position="30"/>
        <end position="162"/>
    </location>
</feature>
<dbReference type="Gene3D" id="1.10.579.10">
    <property type="entry name" value="DNA Cyclobutane Dipyrimidine Photolyase, subunit A, domain 3"/>
    <property type="match status" value="1"/>
</dbReference>
<comment type="caution">
    <text evidence="3">The sequence shown here is derived from an EMBL/GenBank/DDBJ whole genome shotgun (WGS) entry which is preliminary data.</text>
</comment>
<dbReference type="InterPro" id="IPR006050">
    <property type="entry name" value="DNA_photolyase_N"/>
</dbReference>
<dbReference type="GO" id="GO:0003904">
    <property type="term" value="F:deoxyribodipyrimidine photo-lyase activity"/>
    <property type="evidence" value="ECO:0007669"/>
    <property type="project" value="TreeGrafter"/>
</dbReference>
<dbReference type="Gene3D" id="1.25.40.80">
    <property type="match status" value="1"/>
</dbReference>
<dbReference type="PANTHER" id="PTHR10211:SF0">
    <property type="entry name" value="DEOXYRIBODIPYRIMIDINE PHOTO-LYASE"/>
    <property type="match status" value="1"/>
</dbReference>
<sequence>MSRLPIEFLNDELAGRATRLNDAPVETDGKYVLVWLQQTLRGDDHPAIDAGVQIANELGIPALVYHGLREDYPHASARLHAFIIGASREMGRTLRERGIACVQHVERPSSKVKGLVYKLADDAACVVTDAHATFVGNWQAHRFAEKSVKAVLAVDATRLVPHKLLPSGLSATKAFRAAHGPLRDQCLAARAQIDPHVAPYDGPLPYQPDYLADLNDDAVAKLVAECRIDQSLPVSVEHPAKAAGVQQRITALTGSIITRYKWTRNNPAETGAGSQLSPYLHFGMTSPFEIMRAIDAADVTKTVRHKFVDELLTWREWCHWRVTEKPELIGYQSLPTAAKKTMEAHASDPREIVPLSDLIHGKTPDETWNAAQRQWLATGWMHNNLRMYWAKQILGWTESPQMAWATACYLNDRISLDGRDPATYVMMRWAFGEARPAYSEQPIYGWISTKGDSALRKRAGVPQWLSNMASAQVPEISVPETSDWASMYIERAFSTPS</sequence>